<name>A0A812MJ65_9DINO</name>
<reference evidence="20" key="1">
    <citation type="submission" date="2021-02" db="EMBL/GenBank/DDBJ databases">
        <authorList>
            <person name="Dougan E. K."/>
            <person name="Rhodes N."/>
            <person name="Thang M."/>
            <person name="Chan C."/>
        </authorList>
    </citation>
    <scope>NUCLEOTIDE SEQUENCE</scope>
</reference>
<dbReference type="GO" id="GO:0005886">
    <property type="term" value="C:plasma membrane"/>
    <property type="evidence" value="ECO:0007669"/>
    <property type="project" value="TreeGrafter"/>
</dbReference>
<feature type="transmembrane region" description="Helical" evidence="18">
    <location>
        <begin position="882"/>
        <end position="901"/>
    </location>
</feature>
<keyword evidence="3" id="KW-0813">Transport</keyword>
<dbReference type="FunFam" id="1.20.1420.30:FF:000009">
    <property type="entry name" value="sodium/potassium/calcium exchanger 5 isoform X2"/>
    <property type="match status" value="1"/>
</dbReference>
<keyword evidence="13" id="KW-0915">Sodium</keyword>
<dbReference type="InterPro" id="IPR004837">
    <property type="entry name" value="NaCa_Exmemb"/>
</dbReference>
<dbReference type="PANTHER" id="PTHR10846">
    <property type="entry name" value="SODIUM/POTASSIUM/CALCIUM EXCHANGER"/>
    <property type="match status" value="1"/>
</dbReference>
<keyword evidence="14" id="KW-0406">Ion transport</keyword>
<evidence type="ECO:0000313" key="21">
    <source>
        <dbReference type="Proteomes" id="UP000601435"/>
    </source>
</evidence>
<feature type="transmembrane region" description="Helical" evidence="18">
    <location>
        <begin position="1177"/>
        <end position="1199"/>
    </location>
</feature>
<feature type="compositionally biased region" description="Basic and acidic residues" evidence="17">
    <location>
        <begin position="994"/>
        <end position="1017"/>
    </location>
</feature>
<evidence type="ECO:0000256" key="13">
    <source>
        <dbReference type="ARBA" id="ARBA00023053"/>
    </source>
</evidence>
<evidence type="ECO:0000256" key="14">
    <source>
        <dbReference type="ARBA" id="ARBA00023065"/>
    </source>
</evidence>
<evidence type="ECO:0000256" key="15">
    <source>
        <dbReference type="ARBA" id="ARBA00023136"/>
    </source>
</evidence>
<dbReference type="PANTHER" id="PTHR10846:SF73">
    <property type="entry name" value="SODIUM_CALCIUM EXCHANGER MEMBRANE REGION DOMAIN-CONTAINING PROTEIN"/>
    <property type="match status" value="1"/>
</dbReference>
<comment type="subcellular location">
    <subcellularLocation>
        <location evidence="1">Membrane</location>
        <topology evidence="1">Multi-pass membrane protein</topology>
    </subcellularLocation>
</comment>
<feature type="compositionally biased region" description="Low complexity" evidence="17">
    <location>
        <begin position="261"/>
        <end position="273"/>
    </location>
</feature>
<evidence type="ECO:0000256" key="6">
    <source>
        <dbReference type="ARBA" id="ARBA00022568"/>
    </source>
</evidence>
<evidence type="ECO:0000256" key="10">
    <source>
        <dbReference type="ARBA" id="ARBA00022847"/>
    </source>
</evidence>
<keyword evidence="15 18" id="KW-0472">Membrane</keyword>
<protein>
    <submittedName>
        <fullName evidence="20">Slc24a5 protein</fullName>
    </submittedName>
</protein>
<feature type="region of interest" description="Disordered" evidence="17">
    <location>
        <begin position="957"/>
        <end position="1030"/>
    </location>
</feature>
<dbReference type="AlphaFoldDB" id="A0A812MJ65"/>
<dbReference type="GO" id="GO:0006874">
    <property type="term" value="P:intracellular calcium ion homeostasis"/>
    <property type="evidence" value="ECO:0007669"/>
    <property type="project" value="TreeGrafter"/>
</dbReference>
<keyword evidence="10" id="KW-0769">Symport</keyword>
<keyword evidence="12 18" id="KW-1133">Transmembrane helix</keyword>
<feature type="region of interest" description="Disordered" evidence="17">
    <location>
        <begin position="73"/>
        <end position="129"/>
    </location>
</feature>
<keyword evidence="4" id="KW-0050">Antiport</keyword>
<evidence type="ECO:0000256" key="3">
    <source>
        <dbReference type="ARBA" id="ARBA00022448"/>
    </source>
</evidence>
<evidence type="ECO:0000259" key="19">
    <source>
        <dbReference type="Pfam" id="PF01699"/>
    </source>
</evidence>
<dbReference type="OrthoDB" id="2127281at2759"/>
<comment type="caution">
    <text evidence="20">The sequence shown here is derived from an EMBL/GenBank/DDBJ whole genome shotgun (WGS) entry which is preliminary data.</text>
</comment>
<keyword evidence="5" id="KW-0633">Potassium transport</keyword>
<dbReference type="Pfam" id="PF01699">
    <property type="entry name" value="Na_Ca_ex"/>
    <property type="match status" value="2"/>
</dbReference>
<feature type="region of interest" description="Disordered" evidence="17">
    <location>
        <begin position="227"/>
        <end position="346"/>
    </location>
</feature>
<evidence type="ECO:0000256" key="1">
    <source>
        <dbReference type="ARBA" id="ARBA00004141"/>
    </source>
</evidence>
<feature type="compositionally biased region" description="Basic residues" evidence="17">
    <location>
        <begin position="320"/>
        <end position="337"/>
    </location>
</feature>
<keyword evidence="21" id="KW-1185">Reference proteome</keyword>
<feature type="compositionally biased region" description="Acidic residues" evidence="17">
    <location>
        <begin position="1018"/>
        <end position="1030"/>
    </location>
</feature>
<evidence type="ECO:0000313" key="20">
    <source>
        <dbReference type="EMBL" id="CAE7257224.1"/>
    </source>
</evidence>
<keyword evidence="7 18" id="KW-0812">Transmembrane</keyword>
<evidence type="ECO:0000256" key="12">
    <source>
        <dbReference type="ARBA" id="ARBA00022989"/>
    </source>
</evidence>
<evidence type="ECO:0000256" key="5">
    <source>
        <dbReference type="ARBA" id="ARBA00022538"/>
    </source>
</evidence>
<dbReference type="GO" id="GO:0008273">
    <property type="term" value="F:calcium, potassium:sodium antiporter activity"/>
    <property type="evidence" value="ECO:0007669"/>
    <property type="project" value="TreeGrafter"/>
</dbReference>
<dbReference type="GO" id="GO:0005262">
    <property type="term" value="F:calcium channel activity"/>
    <property type="evidence" value="ECO:0007669"/>
    <property type="project" value="TreeGrafter"/>
</dbReference>
<keyword evidence="11" id="KW-0630">Potassium</keyword>
<dbReference type="EMBL" id="CAJNJA010010409">
    <property type="protein sequence ID" value="CAE7257224.1"/>
    <property type="molecule type" value="Genomic_DNA"/>
</dbReference>
<evidence type="ECO:0000256" key="9">
    <source>
        <dbReference type="ARBA" id="ARBA00022837"/>
    </source>
</evidence>
<evidence type="ECO:0000256" key="4">
    <source>
        <dbReference type="ARBA" id="ARBA00022449"/>
    </source>
</evidence>
<dbReference type="Proteomes" id="UP000601435">
    <property type="component" value="Unassembled WGS sequence"/>
</dbReference>
<feature type="transmembrane region" description="Helical" evidence="18">
    <location>
        <begin position="1069"/>
        <end position="1089"/>
    </location>
</feature>
<feature type="compositionally biased region" description="Basic and acidic residues" evidence="17">
    <location>
        <begin position="957"/>
        <end position="986"/>
    </location>
</feature>
<evidence type="ECO:0000256" key="7">
    <source>
        <dbReference type="ARBA" id="ARBA00022692"/>
    </source>
</evidence>
<feature type="transmembrane region" description="Helical" evidence="18">
    <location>
        <begin position="1206"/>
        <end position="1228"/>
    </location>
</feature>
<dbReference type="Gene3D" id="1.20.1420.30">
    <property type="entry name" value="NCX, central ion-binding region"/>
    <property type="match status" value="2"/>
</dbReference>
<evidence type="ECO:0000256" key="17">
    <source>
        <dbReference type="SAM" id="MobiDB-lite"/>
    </source>
</evidence>
<feature type="transmembrane region" description="Helical" evidence="18">
    <location>
        <begin position="907"/>
        <end position="926"/>
    </location>
</feature>
<feature type="compositionally biased region" description="Acidic residues" evidence="17">
    <location>
        <begin position="97"/>
        <end position="128"/>
    </location>
</feature>
<dbReference type="GO" id="GO:0015293">
    <property type="term" value="F:symporter activity"/>
    <property type="evidence" value="ECO:0007669"/>
    <property type="project" value="UniProtKB-KW"/>
</dbReference>
<feature type="domain" description="Sodium/calcium exchanger membrane region" evidence="19">
    <location>
        <begin position="785"/>
        <end position="925"/>
    </location>
</feature>
<dbReference type="FunFam" id="1.20.1420.30:FF:000004">
    <property type="entry name" value="Sodium/potassium/calcium exchanger 2 isoform 1"/>
    <property type="match status" value="1"/>
</dbReference>
<evidence type="ECO:0000256" key="16">
    <source>
        <dbReference type="ARBA" id="ARBA00023201"/>
    </source>
</evidence>
<evidence type="ECO:0000256" key="2">
    <source>
        <dbReference type="ARBA" id="ARBA00005364"/>
    </source>
</evidence>
<organism evidence="20 21">
    <name type="scientific">Symbiodinium necroappetens</name>
    <dbReference type="NCBI Taxonomy" id="1628268"/>
    <lineage>
        <taxon>Eukaryota</taxon>
        <taxon>Sar</taxon>
        <taxon>Alveolata</taxon>
        <taxon>Dinophyceae</taxon>
        <taxon>Suessiales</taxon>
        <taxon>Symbiodiniaceae</taxon>
        <taxon>Symbiodinium</taxon>
    </lineage>
</organism>
<proteinExistence type="inferred from homology"/>
<feature type="transmembrane region" description="Helical" evidence="18">
    <location>
        <begin position="847"/>
        <end position="870"/>
    </location>
</feature>
<keyword evidence="8" id="KW-0732">Signal</keyword>
<feature type="domain" description="Sodium/calcium exchanger membrane region" evidence="19">
    <location>
        <begin position="1070"/>
        <end position="1223"/>
    </location>
</feature>
<feature type="region of interest" description="Disordered" evidence="17">
    <location>
        <begin position="41"/>
        <end position="61"/>
    </location>
</feature>
<dbReference type="InterPro" id="IPR044880">
    <property type="entry name" value="NCX_ion-bd_dom_sf"/>
</dbReference>
<feature type="transmembrane region" description="Helical" evidence="18">
    <location>
        <begin position="1095"/>
        <end position="1114"/>
    </location>
</feature>
<evidence type="ECO:0000256" key="8">
    <source>
        <dbReference type="ARBA" id="ARBA00022729"/>
    </source>
</evidence>
<dbReference type="NCBIfam" id="TIGR00367">
    <property type="entry name" value="calcium/sodium antiporter"/>
    <property type="match status" value="1"/>
</dbReference>
<keyword evidence="16" id="KW-0739">Sodium transport</keyword>
<keyword evidence="6" id="KW-0109">Calcium transport</keyword>
<evidence type="ECO:0000256" key="18">
    <source>
        <dbReference type="SAM" id="Phobius"/>
    </source>
</evidence>
<dbReference type="InterPro" id="IPR004481">
    <property type="entry name" value="K/Na/Ca-exchanger"/>
</dbReference>
<comment type="similarity">
    <text evidence="2">Belongs to the Ca(2+):cation antiporter (CaCA) (TC 2.A.19) family. SLC24A subfamily.</text>
</comment>
<gene>
    <name evidence="20" type="primary">slc24a5</name>
    <name evidence="20" type="ORF">SNEC2469_LOCUS5696</name>
</gene>
<accession>A0A812MJ65</accession>
<sequence>MVLYVRRESGRLAKTFGESAELPFVMLRKAQLTAKQVKYSHLTDDQKEKHRPQIKRKAELEQTVTELERLAEDLEQEAQKQEEQEQEPVVEEAPVQVEEEVAPAVEAEEEKEIEAGEAEEVQEEEDPEVAAARAAEEAAAAAAAAAAALEAEKQALEEKKQACQKQKKNTLKKIKEIDAIEAKMAERGQTFAELLPEVKEKVGRKSELLATVEEMDRTVQEIDAKLLNHGQPVCKVEAEEAPTKPVKKPAKPAKAEEPVRPAEVPAPVPVQSEAEAEDAGGELKADSEPSAPPQKAEATSEVAGEQSPGDEDEEEDSKSKPRAKSKAAAKAKKKTKKSPGEKKQNDTAEIDALAASIANDAVQDGVGTAKKTATGAESDSQGAMSTAATKVGAASVPKLASSQEVKPATIEEVEVSTEFGFAANSDKFCVEAFMLHNKRWLPDDAEKVLRSMNAVDQRRVICAGSMSSVQNPIAVLQARVRKAKDLEEAAARSGGAIPAALLGLESKLVKPATSEELEAFVKSNDRWLAGEALELLRAMSPVDQRRVISAGTMSGCRDPVAVIQTRVKKARDMELELENLAAGKKPLLHDEKPGPATRSFREEEAAAHLYAPPEEVCAMESKFASSVDSARGGGAGQTLMGDAPGVGGKRRHKALIEPAKPRALESHCIGTTLAVSQIYRDLAAHHGPRGLQTEGLVAELEAIRKKEDQCRLLTRTGALSGSGGLLWEIWEPSTISTPYSVDRRLAGNVTATDPPSLYPPDLFLDRPYGEEPIGKRFFALLHCLGIAYMVLGLNTVCDVYFAGSIDVLCDAWSLTPDVAGATWMAAGGSAPEFFTSMIGATIAQNDVGFGTIVGSAVFNVLFVIGLCGYVAKGNIELTWWPLFRDCSYYIFSLAVLATFTYNQIIEAWEAAILFSLYIGYVSFMFFNKPLNVWAYRKTGTPLNKELREYVEEMNKAKGKVEPEKVGSSTEKDTPEMQEPETREAKDNYMQSDTVVKKGTDNGKTDIELAKAGDKDANADGDEDDEDDDEPEDFMIMPEGILERVLWGLCLPVYIPLYYTLPWPSQGSKWFLATFFLSLLWIGGFSFLLVWWTDTVAGVLTIPIIVSSATFLAAATSIPDAVSSMAVARKGQADMAVSSSVGSNIFDILVGLPIPWLVKCGIESGNPDFRGVPIKSPYLMFYTCLLLGMVFGTVMSIKICGWKLQKALGACMAFLYFVFIVTTITVELARPTWLMTNPS</sequence>
<feature type="compositionally biased region" description="Basic and acidic residues" evidence="17">
    <location>
        <begin position="73"/>
        <end position="83"/>
    </location>
</feature>
<evidence type="ECO:0000256" key="11">
    <source>
        <dbReference type="ARBA" id="ARBA00022958"/>
    </source>
</evidence>
<keyword evidence="9" id="KW-0106">Calcium</keyword>